<organism evidence="1 2">
    <name type="scientific">Caenispirillum salinarum AK4</name>
    <dbReference type="NCBI Taxonomy" id="1238182"/>
    <lineage>
        <taxon>Bacteria</taxon>
        <taxon>Pseudomonadati</taxon>
        <taxon>Pseudomonadota</taxon>
        <taxon>Alphaproteobacteria</taxon>
        <taxon>Rhodospirillales</taxon>
        <taxon>Novispirillaceae</taxon>
        <taxon>Caenispirillum</taxon>
    </lineage>
</organism>
<dbReference type="RefSeq" id="WP_009539873.1">
    <property type="nucleotide sequence ID" value="NZ_ANHY01000006.1"/>
</dbReference>
<proteinExistence type="predicted"/>
<gene>
    <name evidence="1" type="ORF">C882_3765</name>
</gene>
<protein>
    <submittedName>
        <fullName evidence="1">Uncharacterized protein</fullName>
    </submittedName>
</protein>
<dbReference type="OrthoDB" id="9841224at2"/>
<evidence type="ECO:0000313" key="1">
    <source>
        <dbReference type="EMBL" id="EKV31392.1"/>
    </source>
</evidence>
<comment type="caution">
    <text evidence="1">The sequence shown here is derived from an EMBL/GenBank/DDBJ whole genome shotgun (WGS) entry which is preliminary data.</text>
</comment>
<keyword evidence="2" id="KW-1185">Reference proteome</keyword>
<reference evidence="1 2" key="1">
    <citation type="journal article" date="2013" name="Genome Announc.">
        <title>Draft Genome Sequence of an Alphaproteobacterium, Caenispirillum salinarum AK4(T), Isolated from a Solar Saltern.</title>
        <authorList>
            <person name="Khatri I."/>
            <person name="Singh A."/>
            <person name="Korpole S."/>
            <person name="Pinnaka A.K."/>
            <person name="Subramanian S."/>
        </authorList>
    </citation>
    <scope>NUCLEOTIDE SEQUENCE [LARGE SCALE GENOMIC DNA]</scope>
    <source>
        <strain evidence="1 2">AK4</strain>
    </source>
</reference>
<dbReference type="AlphaFoldDB" id="K9H1F0"/>
<evidence type="ECO:0000313" key="2">
    <source>
        <dbReference type="Proteomes" id="UP000009881"/>
    </source>
</evidence>
<dbReference type="Proteomes" id="UP000009881">
    <property type="component" value="Unassembled WGS sequence"/>
</dbReference>
<sequence length="219" mass="22989">MRINMGAAVADAVTAGLADYGLWSRGGHGGDHPPVAPVLASVARGLTQVFRQTDSRAFVTVDTRYAAAIAASGVPDEAAAAVAAPALRARAGLVVWNHRELPRGALEMLPGWEDSAVTAALARLDAFTRACGPDAGGTVRYGLLSVLSRHPLPSEDAVRRTCRVALGDDMEDGRVRLHESARVPWGGGSSARGLVIELLTDDAPTPCQVERTQARRDHA</sequence>
<name>K9H1F0_9PROT</name>
<dbReference type="EMBL" id="ANHY01000006">
    <property type="protein sequence ID" value="EKV31392.1"/>
    <property type="molecule type" value="Genomic_DNA"/>
</dbReference>
<accession>K9H1F0</accession>
<dbReference type="STRING" id="1238182.C882_3765"/>